<feature type="compositionally biased region" description="Basic and acidic residues" evidence="1">
    <location>
        <begin position="50"/>
        <end position="67"/>
    </location>
</feature>
<evidence type="ECO:0000313" key="3">
    <source>
        <dbReference type="EMBL" id="KAJ3836452.1"/>
    </source>
</evidence>
<feature type="compositionally biased region" description="Polar residues" evidence="1">
    <location>
        <begin position="238"/>
        <end position="255"/>
    </location>
</feature>
<evidence type="ECO:0000313" key="4">
    <source>
        <dbReference type="Proteomes" id="UP001163846"/>
    </source>
</evidence>
<keyword evidence="4" id="KW-1185">Reference proteome</keyword>
<proteinExistence type="predicted"/>
<feature type="compositionally biased region" description="Basic and acidic residues" evidence="1">
    <location>
        <begin position="123"/>
        <end position="132"/>
    </location>
</feature>
<feature type="compositionally biased region" description="Polar residues" evidence="1">
    <location>
        <begin position="181"/>
        <end position="197"/>
    </location>
</feature>
<reference evidence="3" key="1">
    <citation type="submission" date="2022-08" db="EMBL/GenBank/DDBJ databases">
        <authorList>
            <consortium name="DOE Joint Genome Institute"/>
            <person name="Min B."/>
            <person name="Riley R."/>
            <person name="Sierra-Patev S."/>
            <person name="Naranjo-Ortiz M."/>
            <person name="Looney B."/>
            <person name="Konkel Z."/>
            <person name="Slot J.C."/>
            <person name="Sakamoto Y."/>
            <person name="Steenwyk J.L."/>
            <person name="Rokas A."/>
            <person name="Carro J."/>
            <person name="Camarero S."/>
            <person name="Ferreira P."/>
            <person name="Molpeceres G."/>
            <person name="Ruiz-Duenas F.J."/>
            <person name="Serrano A."/>
            <person name="Henrissat B."/>
            <person name="Drula E."/>
            <person name="Hughes K.W."/>
            <person name="Mata J.L."/>
            <person name="Ishikawa N.K."/>
            <person name="Vargas-Isla R."/>
            <person name="Ushijima S."/>
            <person name="Smith C.A."/>
            <person name="Ahrendt S."/>
            <person name="Andreopoulos W."/>
            <person name="He G."/>
            <person name="Labutti K."/>
            <person name="Lipzen A."/>
            <person name="Ng V."/>
            <person name="Sandor L."/>
            <person name="Barry K."/>
            <person name="Martinez A.T."/>
            <person name="Xiao Y."/>
            <person name="Gibbons J.G."/>
            <person name="Terashima K."/>
            <person name="Hibbett D.S."/>
            <person name="Grigoriev I.V."/>
        </authorList>
    </citation>
    <scope>NUCLEOTIDE SEQUENCE</scope>
    <source>
        <strain evidence="3">TFB9207</strain>
    </source>
</reference>
<feature type="region of interest" description="Disordered" evidence="1">
    <location>
        <begin position="238"/>
        <end position="286"/>
    </location>
</feature>
<feature type="signal peptide" evidence="2">
    <location>
        <begin position="1"/>
        <end position="20"/>
    </location>
</feature>
<feature type="chain" id="PRO_5041270323" evidence="2">
    <location>
        <begin position="21"/>
        <end position="286"/>
    </location>
</feature>
<accession>A0AA38P503</accession>
<name>A0AA38P503_9AGAR</name>
<dbReference type="Proteomes" id="UP001163846">
    <property type="component" value="Unassembled WGS sequence"/>
</dbReference>
<evidence type="ECO:0000256" key="1">
    <source>
        <dbReference type="SAM" id="MobiDB-lite"/>
    </source>
</evidence>
<organism evidence="3 4">
    <name type="scientific">Lentinula raphanica</name>
    <dbReference type="NCBI Taxonomy" id="153919"/>
    <lineage>
        <taxon>Eukaryota</taxon>
        <taxon>Fungi</taxon>
        <taxon>Dikarya</taxon>
        <taxon>Basidiomycota</taxon>
        <taxon>Agaricomycotina</taxon>
        <taxon>Agaricomycetes</taxon>
        <taxon>Agaricomycetidae</taxon>
        <taxon>Agaricales</taxon>
        <taxon>Marasmiineae</taxon>
        <taxon>Omphalotaceae</taxon>
        <taxon>Lentinula</taxon>
    </lineage>
</organism>
<protein>
    <submittedName>
        <fullName evidence="3">Uncharacterized protein</fullName>
    </submittedName>
</protein>
<keyword evidence="2" id="KW-0732">Signal</keyword>
<dbReference type="EMBL" id="MU806319">
    <property type="protein sequence ID" value="KAJ3836452.1"/>
    <property type="molecule type" value="Genomic_DNA"/>
</dbReference>
<feature type="compositionally biased region" description="Low complexity" evidence="1">
    <location>
        <begin position="256"/>
        <end position="279"/>
    </location>
</feature>
<feature type="compositionally biased region" description="Basic and acidic residues" evidence="1">
    <location>
        <begin position="199"/>
        <end position="213"/>
    </location>
</feature>
<evidence type="ECO:0000256" key="2">
    <source>
        <dbReference type="SAM" id="SignalP"/>
    </source>
</evidence>
<feature type="region of interest" description="Disordered" evidence="1">
    <location>
        <begin position="31"/>
        <end position="225"/>
    </location>
</feature>
<comment type="caution">
    <text evidence="3">The sequence shown here is derived from an EMBL/GenBank/DDBJ whole genome shotgun (WGS) entry which is preliminary data.</text>
</comment>
<gene>
    <name evidence="3" type="ORF">F5878DRAFT_625128</name>
</gene>
<feature type="compositionally biased region" description="Low complexity" evidence="1">
    <location>
        <begin position="31"/>
        <end position="48"/>
    </location>
</feature>
<feature type="compositionally biased region" description="Polar residues" evidence="1">
    <location>
        <begin position="151"/>
        <end position="165"/>
    </location>
</feature>
<sequence length="286" mass="30640">MKCTSASALILASFATSAYAAPGFLVERNIPSIPSTPNTPSSVSFSSFLPHDERDGAPRPSELDHPVLKSRQLPAAGEDEEDIRSPSEDGRPQNSPAAVDGGLAVPTRLGRHRKSSSTSRPYTNERVDDATSNHRNRKKEKSSSRKDPYNLDSSSSTSNEPQTPGCSRCGHHRHFHHHDPSTWTLRQKSATEETPTTKAGEDRSKSGRGSMERKKPRSKSSASPLDVFNSQQAGSLMFNQHLNPPSTTTVGTNVASGNTNGPTTSTSGSGDISTGSVTGMNAPFWN</sequence>
<dbReference type="AlphaFoldDB" id="A0AA38P503"/>